<keyword evidence="4" id="KW-0067">ATP-binding</keyword>
<dbReference type="SMART" id="SM00847">
    <property type="entry name" value="HA2"/>
    <property type="match status" value="1"/>
</dbReference>
<keyword evidence="9" id="KW-1185">Reference proteome</keyword>
<evidence type="ECO:0000313" key="8">
    <source>
        <dbReference type="EMBL" id="GES14081.1"/>
    </source>
</evidence>
<protein>
    <submittedName>
        <fullName evidence="8">ATP-dependent helicase</fullName>
    </submittedName>
</protein>
<evidence type="ECO:0000256" key="3">
    <source>
        <dbReference type="ARBA" id="ARBA00022806"/>
    </source>
</evidence>
<evidence type="ECO:0000259" key="6">
    <source>
        <dbReference type="PROSITE" id="PS51192"/>
    </source>
</evidence>
<dbReference type="GO" id="GO:0003676">
    <property type="term" value="F:nucleic acid binding"/>
    <property type="evidence" value="ECO:0007669"/>
    <property type="project" value="InterPro"/>
</dbReference>
<sequence>MRPEWSELPVRHVVPDVVGALGSAGTAVLTAPPGTGKTTLVPLALAGLVPGLFSSGGRVVVAEPRRIAVRAAARRMAWLLGEKVGERVGFTIRGERQVGPRTRVEVVTTGVLLRRLQREPELDGIDVVVMDECHERHLDADTALAFLIDIREALRPDLRLLATSATTDATRWARLLGGAPVIHTEGATHAVEIVWAPPVQPVAPPHGLRVDPAFLAHVSDVVRLALARHEGDVLCFLPGVSELGRVARMLPDVQVLEVHGQASGAVQDAALSRGVGRRVILATSVAESSLTIPGVSVVVDSGLAREPRMDHARGLGSLVTVRASKASAAQRAGRAGRERDGFAYRCWSAGEHERLPEYAQPEIALEDLTDFALQAACWGDPDAGGLALLDPPPSGAMIAARDTLIALGAVHGGRVTERGRKMADIGVHPRLARALIDGANQVGVRRAAEIVALLADRLPSSASDDFVAVLRSVRRGNDSLSDRWRQETRRLTQALGSPPPGQRVGQDDQVAGLVVALAYPERVARRRGEGGFVMASGTGAVAGAGLSEAEWLAVAVADRGVGSSVARVRQGVVIDEGIARIAAAALLEEAEEIGWRRGEILARRVRRLGAIELSSVPLVDADVRPAVLDGLRQEGVALLRWTSDARAFRERLAFCHRIVGEPWPPVDDTALVDAAEQWLEPELSRVRRRSDLARIDVLAALRRLVPWSARIEDVAPERVEVPSGSKIRIDYSGERPVLAVKVQELFGWDDAPRIAGVPLTVHLLSPAGRPAAVTSDLASFWREGYQAVRAELRGRYPRHPWPENPIGATATRRTNPRRA</sequence>
<accession>A0A5M3X381</accession>
<dbReference type="AlphaFoldDB" id="A0A5M3X381"/>
<evidence type="ECO:0000256" key="5">
    <source>
        <dbReference type="SAM" id="MobiDB-lite"/>
    </source>
</evidence>
<dbReference type="InterPro" id="IPR001650">
    <property type="entry name" value="Helicase_C-like"/>
</dbReference>
<dbReference type="OrthoDB" id="9805617at2"/>
<dbReference type="Pfam" id="PF08482">
    <property type="entry name" value="HrpB_C"/>
    <property type="match status" value="1"/>
</dbReference>
<dbReference type="Proteomes" id="UP000331127">
    <property type="component" value="Unassembled WGS sequence"/>
</dbReference>
<dbReference type="GO" id="GO:0005524">
    <property type="term" value="F:ATP binding"/>
    <property type="evidence" value="ECO:0007669"/>
    <property type="project" value="UniProtKB-KW"/>
</dbReference>
<gene>
    <name evidence="8" type="primary">hrpB</name>
    <name evidence="8" type="ORF">Amac_076780</name>
</gene>
<dbReference type="PROSITE" id="PS51192">
    <property type="entry name" value="HELICASE_ATP_BIND_1"/>
    <property type="match status" value="1"/>
</dbReference>
<reference evidence="8 9" key="1">
    <citation type="submission" date="2019-10" db="EMBL/GenBank/DDBJ databases">
        <title>Whole genome shotgun sequence of Acrocarpospora macrocephala NBRC 16266.</title>
        <authorList>
            <person name="Ichikawa N."/>
            <person name="Kimura A."/>
            <person name="Kitahashi Y."/>
            <person name="Komaki H."/>
            <person name="Oguchi A."/>
        </authorList>
    </citation>
    <scope>NUCLEOTIDE SEQUENCE [LARGE SCALE GENOMIC DNA]</scope>
    <source>
        <strain evidence="8 9">NBRC 16266</strain>
    </source>
</reference>
<dbReference type="InterPro" id="IPR011545">
    <property type="entry name" value="DEAD/DEAH_box_helicase_dom"/>
</dbReference>
<evidence type="ECO:0000256" key="1">
    <source>
        <dbReference type="ARBA" id="ARBA00022741"/>
    </source>
</evidence>
<evidence type="ECO:0000259" key="7">
    <source>
        <dbReference type="PROSITE" id="PS51194"/>
    </source>
</evidence>
<dbReference type="SMART" id="SM00487">
    <property type="entry name" value="DEXDc"/>
    <property type="match status" value="1"/>
</dbReference>
<dbReference type="EMBL" id="BLAE01000054">
    <property type="protein sequence ID" value="GES14081.1"/>
    <property type="molecule type" value="Genomic_DNA"/>
</dbReference>
<keyword evidence="1" id="KW-0547">Nucleotide-binding</keyword>
<keyword evidence="2" id="KW-0378">Hydrolase</keyword>
<dbReference type="GO" id="GO:0016787">
    <property type="term" value="F:hydrolase activity"/>
    <property type="evidence" value="ECO:0007669"/>
    <property type="project" value="UniProtKB-KW"/>
</dbReference>
<dbReference type="PANTHER" id="PTHR43519:SF1">
    <property type="entry name" value="ATP-DEPENDENT RNA HELICASE HRPB"/>
    <property type="match status" value="1"/>
</dbReference>
<dbReference type="InterPro" id="IPR014001">
    <property type="entry name" value="Helicase_ATP-bd"/>
</dbReference>
<dbReference type="Gene3D" id="3.40.50.300">
    <property type="entry name" value="P-loop containing nucleotide triphosphate hydrolases"/>
    <property type="match status" value="2"/>
</dbReference>
<feature type="region of interest" description="Disordered" evidence="5">
    <location>
        <begin position="799"/>
        <end position="819"/>
    </location>
</feature>
<dbReference type="InterPro" id="IPR013689">
    <property type="entry name" value="RNA_helicase_ATP-dep_HrpB_C"/>
</dbReference>
<proteinExistence type="predicted"/>
<dbReference type="Pfam" id="PF00271">
    <property type="entry name" value="Helicase_C"/>
    <property type="match status" value="1"/>
</dbReference>
<evidence type="ECO:0000313" key="9">
    <source>
        <dbReference type="Proteomes" id="UP000331127"/>
    </source>
</evidence>
<feature type="domain" description="Helicase C-terminal" evidence="7">
    <location>
        <begin position="220"/>
        <end position="379"/>
    </location>
</feature>
<dbReference type="PANTHER" id="PTHR43519">
    <property type="entry name" value="ATP-DEPENDENT RNA HELICASE HRPB"/>
    <property type="match status" value="1"/>
</dbReference>
<dbReference type="Pfam" id="PF00270">
    <property type="entry name" value="DEAD"/>
    <property type="match status" value="1"/>
</dbReference>
<dbReference type="Gene3D" id="1.20.120.1080">
    <property type="match status" value="1"/>
</dbReference>
<dbReference type="PROSITE" id="PS51194">
    <property type="entry name" value="HELICASE_CTER"/>
    <property type="match status" value="1"/>
</dbReference>
<dbReference type="InterPro" id="IPR007502">
    <property type="entry name" value="Helicase-assoc_dom"/>
</dbReference>
<dbReference type="GO" id="GO:0004386">
    <property type="term" value="F:helicase activity"/>
    <property type="evidence" value="ECO:0007669"/>
    <property type="project" value="UniProtKB-KW"/>
</dbReference>
<keyword evidence="3 8" id="KW-0347">Helicase</keyword>
<comment type="caution">
    <text evidence="8">The sequence shown here is derived from an EMBL/GenBank/DDBJ whole genome shotgun (WGS) entry which is preliminary data.</text>
</comment>
<dbReference type="CDD" id="cd18791">
    <property type="entry name" value="SF2_C_RHA"/>
    <property type="match status" value="1"/>
</dbReference>
<dbReference type="NCBIfam" id="TIGR01970">
    <property type="entry name" value="DEAH_box_HrpB"/>
    <property type="match status" value="1"/>
</dbReference>
<dbReference type="RefSeq" id="WP_155359281.1">
    <property type="nucleotide sequence ID" value="NZ_BAAAHL010000062.1"/>
</dbReference>
<dbReference type="CDD" id="cd17990">
    <property type="entry name" value="DEXHc_HrpB"/>
    <property type="match status" value="1"/>
</dbReference>
<dbReference type="InterPro" id="IPR010225">
    <property type="entry name" value="HrpB"/>
</dbReference>
<name>A0A5M3X381_9ACTN</name>
<dbReference type="SUPFAM" id="SSF52540">
    <property type="entry name" value="P-loop containing nucleoside triphosphate hydrolases"/>
    <property type="match status" value="1"/>
</dbReference>
<feature type="domain" description="Helicase ATP-binding" evidence="6">
    <location>
        <begin position="18"/>
        <end position="185"/>
    </location>
</feature>
<evidence type="ECO:0000256" key="2">
    <source>
        <dbReference type="ARBA" id="ARBA00022801"/>
    </source>
</evidence>
<dbReference type="PIRSF" id="PIRSF005496">
    <property type="entry name" value="ATP_hel_hrpB"/>
    <property type="match status" value="1"/>
</dbReference>
<organism evidence="8 9">
    <name type="scientific">Acrocarpospora macrocephala</name>
    <dbReference type="NCBI Taxonomy" id="150177"/>
    <lineage>
        <taxon>Bacteria</taxon>
        <taxon>Bacillati</taxon>
        <taxon>Actinomycetota</taxon>
        <taxon>Actinomycetes</taxon>
        <taxon>Streptosporangiales</taxon>
        <taxon>Streptosporangiaceae</taxon>
        <taxon>Acrocarpospora</taxon>
    </lineage>
</organism>
<dbReference type="InterPro" id="IPR049614">
    <property type="entry name" value="HrpB_DEXH"/>
</dbReference>
<evidence type="ECO:0000256" key="4">
    <source>
        <dbReference type="ARBA" id="ARBA00022840"/>
    </source>
</evidence>
<dbReference type="SMART" id="SM00490">
    <property type="entry name" value="HELICc"/>
    <property type="match status" value="1"/>
</dbReference>
<dbReference type="InterPro" id="IPR027417">
    <property type="entry name" value="P-loop_NTPase"/>
</dbReference>